<keyword evidence="1" id="KW-1133">Transmembrane helix</keyword>
<dbReference type="Proteomes" id="UP000620124">
    <property type="component" value="Unassembled WGS sequence"/>
</dbReference>
<dbReference type="PANTHER" id="PTHR40465">
    <property type="entry name" value="CHROMOSOME 1, WHOLE GENOME SHOTGUN SEQUENCE"/>
    <property type="match status" value="1"/>
</dbReference>
<name>A0A8H6XYR7_9AGAR</name>
<dbReference type="AlphaFoldDB" id="A0A8H6XYR7"/>
<feature type="transmembrane region" description="Helical" evidence="1">
    <location>
        <begin position="12"/>
        <end position="33"/>
    </location>
</feature>
<feature type="transmembrane region" description="Helical" evidence="1">
    <location>
        <begin position="84"/>
        <end position="106"/>
    </location>
</feature>
<keyword evidence="1" id="KW-0472">Membrane</keyword>
<keyword evidence="1" id="KW-0812">Transmembrane</keyword>
<evidence type="ECO:0000256" key="1">
    <source>
        <dbReference type="SAM" id="Phobius"/>
    </source>
</evidence>
<feature type="transmembrane region" description="Helical" evidence="1">
    <location>
        <begin position="45"/>
        <end position="64"/>
    </location>
</feature>
<comment type="caution">
    <text evidence="2">The sequence shown here is derived from an EMBL/GenBank/DDBJ whole genome shotgun (WGS) entry which is preliminary data.</text>
</comment>
<organism evidence="2 3">
    <name type="scientific">Mycena venus</name>
    <dbReference type="NCBI Taxonomy" id="2733690"/>
    <lineage>
        <taxon>Eukaryota</taxon>
        <taxon>Fungi</taxon>
        <taxon>Dikarya</taxon>
        <taxon>Basidiomycota</taxon>
        <taxon>Agaricomycotina</taxon>
        <taxon>Agaricomycetes</taxon>
        <taxon>Agaricomycetidae</taxon>
        <taxon>Agaricales</taxon>
        <taxon>Marasmiineae</taxon>
        <taxon>Mycenaceae</taxon>
        <taxon>Mycena</taxon>
    </lineage>
</organism>
<reference evidence="2" key="1">
    <citation type="submission" date="2020-05" db="EMBL/GenBank/DDBJ databases">
        <title>Mycena genomes resolve the evolution of fungal bioluminescence.</title>
        <authorList>
            <person name="Tsai I.J."/>
        </authorList>
    </citation>
    <scope>NUCLEOTIDE SEQUENCE</scope>
    <source>
        <strain evidence="2">CCC161011</strain>
    </source>
</reference>
<keyword evidence="3" id="KW-1185">Reference proteome</keyword>
<evidence type="ECO:0000313" key="2">
    <source>
        <dbReference type="EMBL" id="KAF7350063.1"/>
    </source>
</evidence>
<accession>A0A8H6XYR7</accession>
<dbReference type="EMBL" id="JACAZI010000010">
    <property type="protein sequence ID" value="KAF7350063.1"/>
    <property type="molecule type" value="Genomic_DNA"/>
</dbReference>
<feature type="transmembrane region" description="Helical" evidence="1">
    <location>
        <begin position="118"/>
        <end position="136"/>
    </location>
</feature>
<proteinExistence type="predicted"/>
<dbReference type="PANTHER" id="PTHR40465:SF1">
    <property type="entry name" value="DUF6534 DOMAIN-CONTAINING PROTEIN"/>
    <property type="match status" value="1"/>
</dbReference>
<sequence>MSAPTVDVQLSYGPLLLGVYFNLILCGVLITQQLDYVQNSRKDPLFIRILVWAVFIVEVANTAFDMSIMYEPLILHYGEIPDKLPTVFITQPLCVILVGFPTQLFFIWRIRIVTGNNLIAAVIFFVLSCCLCRRSLDNGYGPHN</sequence>
<protein>
    <submittedName>
        <fullName evidence="2">Uncharacterized protein</fullName>
    </submittedName>
</protein>
<evidence type="ECO:0000313" key="3">
    <source>
        <dbReference type="Proteomes" id="UP000620124"/>
    </source>
</evidence>
<dbReference type="OrthoDB" id="3265526at2759"/>
<gene>
    <name evidence="2" type="ORF">MVEN_01308100</name>
</gene>